<dbReference type="EMBL" id="CP036339">
    <property type="protein sequence ID" value="QDT73617.1"/>
    <property type="molecule type" value="Genomic_DNA"/>
</dbReference>
<gene>
    <name evidence="1" type="ORF">I41_28060</name>
</gene>
<organism evidence="1 2">
    <name type="scientific">Lacipirellula limnantheis</name>
    <dbReference type="NCBI Taxonomy" id="2528024"/>
    <lineage>
        <taxon>Bacteria</taxon>
        <taxon>Pseudomonadati</taxon>
        <taxon>Planctomycetota</taxon>
        <taxon>Planctomycetia</taxon>
        <taxon>Pirellulales</taxon>
        <taxon>Lacipirellulaceae</taxon>
        <taxon>Lacipirellula</taxon>
    </lineage>
</organism>
<reference evidence="1 2" key="1">
    <citation type="submission" date="2019-02" db="EMBL/GenBank/DDBJ databases">
        <title>Deep-cultivation of Planctomycetes and their phenomic and genomic characterization uncovers novel biology.</title>
        <authorList>
            <person name="Wiegand S."/>
            <person name="Jogler M."/>
            <person name="Boedeker C."/>
            <person name="Pinto D."/>
            <person name="Vollmers J."/>
            <person name="Rivas-Marin E."/>
            <person name="Kohn T."/>
            <person name="Peeters S.H."/>
            <person name="Heuer A."/>
            <person name="Rast P."/>
            <person name="Oberbeckmann S."/>
            <person name="Bunk B."/>
            <person name="Jeske O."/>
            <person name="Meyerdierks A."/>
            <person name="Storesund J.E."/>
            <person name="Kallscheuer N."/>
            <person name="Luecker S."/>
            <person name="Lage O.M."/>
            <person name="Pohl T."/>
            <person name="Merkel B.J."/>
            <person name="Hornburger P."/>
            <person name="Mueller R.-W."/>
            <person name="Bruemmer F."/>
            <person name="Labrenz M."/>
            <person name="Spormann A.M."/>
            <person name="Op den Camp H."/>
            <person name="Overmann J."/>
            <person name="Amann R."/>
            <person name="Jetten M.S.M."/>
            <person name="Mascher T."/>
            <person name="Medema M.H."/>
            <person name="Devos D.P."/>
            <person name="Kaster A.-K."/>
            <person name="Ovreas L."/>
            <person name="Rohde M."/>
            <person name="Galperin M.Y."/>
            <person name="Jogler C."/>
        </authorList>
    </citation>
    <scope>NUCLEOTIDE SEQUENCE [LARGE SCALE GENOMIC DNA]</scope>
    <source>
        <strain evidence="1 2">I41</strain>
    </source>
</reference>
<accession>A0A517TZ16</accession>
<dbReference type="KEGG" id="llh:I41_28060"/>
<dbReference type="Proteomes" id="UP000317909">
    <property type="component" value="Chromosome"/>
</dbReference>
<sequence>MTRLELIIGPAGEIRGETRGFAGRSCLEASRDLLQTLGQTTSDRLTAEFYVIAQADVVAQRCEFR</sequence>
<keyword evidence="2" id="KW-1185">Reference proteome</keyword>
<name>A0A517TZ16_9BACT</name>
<evidence type="ECO:0000313" key="1">
    <source>
        <dbReference type="EMBL" id="QDT73617.1"/>
    </source>
</evidence>
<protein>
    <recommendedName>
        <fullName evidence="3">DUF2997 domain-containing protein</fullName>
    </recommendedName>
</protein>
<dbReference type="AlphaFoldDB" id="A0A517TZ16"/>
<evidence type="ECO:0000313" key="2">
    <source>
        <dbReference type="Proteomes" id="UP000317909"/>
    </source>
</evidence>
<evidence type="ECO:0008006" key="3">
    <source>
        <dbReference type="Google" id="ProtNLM"/>
    </source>
</evidence>
<dbReference type="OrthoDB" id="288620at2"/>
<dbReference type="RefSeq" id="WP_145433189.1">
    <property type="nucleotide sequence ID" value="NZ_CP036339.1"/>
</dbReference>
<dbReference type="Pfam" id="PF11211">
    <property type="entry name" value="DUF2997"/>
    <property type="match status" value="1"/>
</dbReference>
<dbReference type="InterPro" id="IPR021375">
    <property type="entry name" value="DUF2997"/>
</dbReference>
<proteinExistence type="predicted"/>